<organism evidence="2 3">
    <name type="scientific">Holothuria leucospilota</name>
    <name type="common">Black long sea cucumber</name>
    <name type="synonym">Mertensiothuria leucospilota</name>
    <dbReference type="NCBI Taxonomy" id="206669"/>
    <lineage>
        <taxon>Eukaryota</taxon>
        <taxon>Metazoa</taxon>
        <taxon>Echinodermata</taxon>
        <taxon>Eleutherozoa</taxon>
        <taxon>Echinozoa</taxon>
        <taxon>Holothuroidea</taxon>
        <taxon>Aspidochirotacea</taxon>
        <taxon>Aspidochirotida</taxon>
        <taxon>Holothuriidae</taxon>
        <taxon>Holothuria</taxon>
    </lineage>
</organism>
<dbReference type="InterPro" id="IPR036884">
    <property type="entry name" value="2Fe-2S-bd_dom_sf"/>
</dbReference>
<dbReference type="InterPro" id="IPR016208">
    <property type="entry name" value="Ald_Oxase/xanthine_DH-like"/>
</dbReference>
<dbReference type="Gene3D" id="3.10.20.30">
    <property type="match status" value="1"/>
</dbReference>
<name>A0A9Q1HGG5_HOLLE</name>
<feature type="domain" description="[2Fe-2S]-binding" evidence="1">
    <location>
        <begin position="34"/>
        <end position="106"/>
    </location>
</feature>
<dbReference type="SUPFAM" id="SSF47741">
    <property type="entry name" value="CO dehydrogenase ISP C-domain like"/>
    <property type="match status" value="1"/>
</dbReference>
<evidence type="ECO:0000313" key="3">
    <source>
        <dbReference type="Proteomes" id="UP001152320"/>
    </source>
</evidence>
<gene>
    <name evidence="2" type="ORF">HOLleu_08621</name>
</gene>
<proteinExistence type="predicted"/>
<dbReference type="GO" id="GO:0005506">
    <property type="term" value="F:iron ion binding"/>
    <property type="evidence" value="ECO:0007669"/>
    <property type="project" value="InterPro"/>
</dbReference>
<dbReference type="GO" id="GO:0016491">
    <property type="term" value="F:oxidoreductase activity"/>
    <property type="evidence" value="ECO:0007669"/>
    <property type="project" value="InterPro"/>
</dbReference>
<dbReference type="AlphaFoldDB" id="A0A9Q1HGG5"/>
<evidence type="ECO:0000313" key="2">
    <source>
        <dbReference type="EMBL" id="KAJ8045584.1"/>
    </source>
</evidence>
<dbReference type="EMBL" id="JAIZAY010000003">
    <property type="protein sequence ID" value="KAJ8045584.1"/>
    <property type="molecule type" value="Genomic_DNA"/>
</dbReference>
<evidence type="ECO:0000259" key="1">
    <source>
        <dbReference type="Pfam" id="PF01799"/>
    </source>
</evidence>
<dbReference type="OrthoDB" id="8300278at2759"/>
<protein>
    <submittedName>
        <fullName evidence="2">Xanthine dehydrogenase</fullName>
    </submittedName>
</protein>
<dbReference type="Pfam" id="PF01799">
    <property type="entry name" value="Fer2_2"/>
    <property type="match status" value="1"/>
</dbReference>
<sequence length="142" mass="15838">MLRIFKLFTSLHRHIAVNACLAPICSVNGKAVTTVEGIGSTKTTLHPVQERLAAAHGSQCGFCTPGIVMSMYTLLRNNAKPSMDDIFETMQGNLCRCTGYRAILEGYRTFSKLTTELFRSQDFVPYNQSQEAIFPPELMVRD</sequence>
<accession>A0A9Q1HGG5</accession>
<comment type="caution">
    <text evidence="2">The sequence shown here is derived from an EMBL/GenBank/DDBJ whole genome shotgun (WGS) entry which is preliminary data.</text>
</comment>
<dbReference type="Proteomes" id="UP001152320">
    <property type="component" value="Chromosome 3"/>
</dbReference>
<reference evidence="2" key="1">
    <citation type="submission" date="2021-10" db="EMBL/GenBank/DDBJ databases">
        <title>Tropical sea cucumber genome reveals ecological adaptation and Cuvierian tubules defense mechanism.</title>
        <authorList>
            <person name="Chen T."/>
        </authorList>
    </citation>
    <scope>NUCLEOTIDE SEQUENCE</scope>
    <source>
        <strain evidence="2">Nanhai2018</strain>
        <tissue evidence="2">Muscle</tissue>
    </source>
</reference>
<keyword evidence="3" id="KW-1185">Reference proteome</keyword>
<dbReference type="PANTHER" id="PTHR45444">
    <property type="entry name" value="XANTHINE DEHYDROGENASE"/>
    <property type="match status" value="1"/>
</dbReference>
<dbReference type="PANTHER" id="PTHR45444:SF3">
    <property type="entry name" value="XANTHINE DEHYDROGENASE"/>
    <property type="match status" value="1"/>
</dbReference>
<dbReference type="InterPro" id="IPR002888">
    <property type="entry name" value="2Fe-2S-bd"/>
</dbReference>
<dbReference type="InterPro" id="IPR012675">
    <property type="entry name" value="Beta-grasp_dom_sf"/>
</dbReference>
<dbReference type="Gene3D" id="1.10.150.120">
    <property type="entry name" value="[2Fe-2S]-binding domain"/>
    <property type="match status" value="1"/>
</dbReference>